<feature type="domain" description="MATH" evidence="2">
    <location>
        <begin position="25"/>
        <end position="166"/>
    </location>
</feature>
<dbReference type="SUPFAM" id="SSF54695">
    <property type="entry name" value="POZ domain"/>
    <property type="match status" value="1"/>
</dbReference>
<dbReference type="Proteomes" id="UP000192578">
    <property type="component" value="Unassembled WGS sequence"/>
</dbReference>
<dbReference type="SMART" id="SM00225">
    <property type="entry name" value="BTB"/>
    <property type="match status" value="1"/>
</dbReference>
<dbReference type="InterPro" id="IPR002083">
    <property type="entry name" value="MATH/TRAF_dom"/>
</dbReference>
<dbReference type="Gene3D" id="1.25.40.420">
    <property type="match status" value="1"/>
</dbReference>
<sequence length="379" mass="42337">MEKFGENDSTVSVTMSAVSTGSLLTMKINWKIDYFSFRQHKTDAMYSPAIKAASLGAHDIEGDWSLVLIPKIMSKRDNEDKEKEFVSLHLRRETKSGDVPTRFTLRIMDDQKNCVYRRDCMKPVIFAPKNAGSAMWGWDRYVSHEDLFLAKNKYLTDDALIIEAQIQCLASTKTVEETSSANLSRDLDILAEDIGKVYLFSDFTDFTLIAKDGRRLRAHRCVISARSEVFRGMITHDTKESKEACCDIKDTDGETLHALLQYMYGCSLDGLSQAGLAEKLLVAADKYAVKGLVSACESHLIRQINAHNTARLLILADRHSALELKTALHKFAAHNMGDITTCGGLAELGEYKHGVLDDLVDYVGTHRTVEKGTPSKQAK</sequence>
<dbReference type="PANTHER" id="PTHR24413">
    <property type="entry name" value="SPECKLE-TYPE POZ PROTEIN"/>
    <property type="match status" value="1"/>
</dbReference>
<dbReference type="InterPro" id="IPR008974">
    <property type="entry name" value="TRAF-like"/>
</dbReference>
<dbReference type="CDD" id="cd00121">
    <property type="entry name" value="MATH"/>
    <property type="match status" value="1"/>
</dbReference>
<dbReference type="Gene3D" id="3.30.710.10">
    <property type="entry name" value="Potassium Channel Kv1.1, Chain A"/>
    <property type="match status" value="1"/>
</dbReference>
<reference evidence="4" key="1">
    <citation type="submission" date="2017-01" db="EMBL/GenBank/DDBJ databases">
        <title>Comparative genomics of anhydrobiosis in the tardigrade Hypsibius dujardini.</title>
        <authorList>
            <person name="Yoshida Y."/>
            <person name="Koutsovoulos G."/>
            <person name="Laetsch D."/>
            <person name="Stevens L."/>
            <person name="Kumar S."/>
            <person name="Horikawa D."/>
            <person name="Ishino K."/>
            <person name="Komine S."/>
            <person name="Tomita M."/>
            <person name="Blaxter M."/>
            <person name="Arakawa K."/>
        </authorList>
    </citation>
    <scope>NUCLEOTIDE SEQUENCE [LARGE SCALE GENOMIC DNA]</scope>
    <source>
        <strain evidence="4">Z151</strain>
    </source>
</reference>
<dbReference type="EMBL" id="MTYJ01000109">
    <property type="protein sequence ID" value="OQV14154.1"/>
    <property type="molecule type" value="Genomic_DNA"/>
</dbReference>
<organism evidence="3 4">
    <name type="scientific">Hypsibius exemplaris</name>
    <name type="common">Freshwater tardigrade</name>
    <dbReference type="NCBI Taxonomy" id="2072580"/>
    <lineage>
        <taxon>Eukaryota</taxon>
        <taxon>Metazoa</taxon>
        <taxon>Ecdysozoa</taxon>
        <taxon>Tardigrada</taxon>
        <taxon>Eutardigrada</taxon>
        <taxon>Parachela</taxon>
        <taxon>Hypsibioidea</taxon>
        <taxon>Hypsibiidae</taxon>
        <taxon>Hypsibius</taxon>
    </lineage>
</organism>
<dbReference type="InterPro" id="IPR000210">
    <property type="entry name" value="BTB/POZ_dom"/>
</dbReference>
<dbReference type="OrthoDB" id="6359816at2759"/>
<dbReference type="Pfam" id="PF22486">
    <property type="entry name" value="MATH_2"/>
    <property type="match status" value="1"/>
</dbReference>
<dbReference type="PROSITE" id="PS50144">
    <property type="entry name" value="MATH"/>
    <property type="match status" value="1"/>
</dbReference>
<dbReference type="Gene3D" id="2.60.210.10">
    <property type="entry name" value="Apoptosis, Tumor Necrosis Factor Receptor Associated Protein 2, Chain A"/>
    <property type="match status" value="1"/>
</dbReference>
<dbReference type="InterPro" id="IPR011333">
    <property type="entry name" value="SKP1/BTB/POZ_sf"/>
</dbReference>
<evidence type="ECO:0000259" key="1">
    <source>
        <dbReference type="PROSITE" id="PS50097"/>
    </source>
</evidence>
<dbReference type="AlphaFoldDB" id="A0A1W0WG15"/>
<evidence type="ECO:0000313" key="3">
    <source>
        <dbReference type="EMBL" id="OQV14154.1"/>
    </source>
</evidence>
<evidence type="ECO:0000259" key="2">
    <source>
        <dbReference type="PROSITE" id="PS50144"/>
    </source>
</evidence>
<keyword evidence="4" id="KW-1185">Reference proteome</keyword>
<dbReference type="GO" id="GO:0030163">
    <property type="term" value="P:protein catabolic process"/>
    <property type="evidence" value="ECO:0007669"/>
    <property type="project" value="UniProtKB-ARBA"/>
</dbReference>
<name>A0A1W0WG15_HYPEX</name>
<dbReference type="SUPFAM" id="SSF49599">
    <property type="entry name" value="TRAF domain-like"/>
    <property type="match status" value="1"/>
</dbReference>
<gene>
    <name evidence="3" type="ORF">BV898_11627</name>
</gene>
<feature type="domain" description="BTB" evidence="1">
    <location>
        <begin position="204"/>
        <end position="264"/>
    </location>
</feature>
<protein>
    <submittedName>
        <fullName evidence="3">Speckle-type POZ protein-like</fullName>
    </submittedName>
</protein>
<dbReference type="Pfam" id="PF00651">
    <property type="entry name" value="BTB"/>
    <property type="match status" value="1"/>
</dbReference>
<accession>A0A1W0WG15</accession>
<proteinExistence type="predicted"/>
<comment type="caution">
    <text evidence="3">The sequence shown here is derived from an EMBL/GenBank/DDBJ whole genome shotgun (WGS) entry which is preliminary data.</text>
</comment>
<evidence type="ECO:0000313" key="4">
    <source>
        <dbReference type="Proteomes" id="UP000192578"/>
    </source>
</evidence>
<dbReference type="PROSITE" id="PS50097">
    <property type="entry name" value="BTB"/>
    <property type="match status" value="1"/>
</dbReference>
<dbReference type="CDD" id="cd18186">
    <property type="entry name" value="BTB_POZ_ZBTB_KLHL-like"/>
    <property type="match status" value="1"/>
</dbReference>